<dbReference type="Proteomes" id="UP000719412">
    <property type="component" value="Unassembled WGS sequence"/>
</dbReference>
<proteinExistence type="inferred from homology"/>
<protein>
    <recommendedName>
        <fullName evidence="2">Coiled-coil domain-containing protein 39</fullName>
    </recommendedName>
</protein>
<comment type="function">
    <text evidence="4">Required for assembly of dynein regulatory complex (DRC) and inner dynein arm (IDA) complexes, which are responsible for ciliary beat regulation, thereby playing a central role in motility in cilia and flagella. Probably acts together with CCDC40 to form a molecular ruler that determines the 96 nanometer (nm) repeat length and arrangements of components in cilia and flagella. Not required for outer dynein arm complexes assembly.</text>
</comment>
<feature type="compositionally biased region" description="Basic and acidic residues" evidence="6">
    <location>
        <begin position="889"/>
        <end position="901"/>
    </location>
</feature>
<dbReference type="GO" id="GO:0005576">
    <property type="term" value="C:extracellular region"/>
    <property type="evidence" value="ECO:0007669"/>
    <property type="project" value="GOC"/>
</dbReference>
<dbReference type="Pfam" id="PF24161">
    <property type="entry name" value="CCDC39"/>
    <property type="match status" value="1"/>
</dbReference>
<dbReference type="EMBL" id="JABDTM020023652">
    <property type="protein sequence ID" value="KAH0815036.1"/>
    <property type="molecule type" value="Genomic_DNA"/>
</dbReference>
<sequence>MSNYLEDILKKLGWEDGFQIPVANEENRQLEEEVARLTLQKVKEKTVFETAAQKVENLDNHLKYINQECEQNQNLITAHAQQLQSEESKLRINISEKEKFESDIRDYGKKIIDIDERKRLQKNLLERYTKKLDKLKSETDWDTEALKAWEESLQKRDDDNELIKKFSKQDDRKYNELEARRQNLEMEYTNRKQTVEKMVCDITNYERMLERTGKIIKQQITERNALIQQWKDSVKILHQRDGDIDRLQVQIFEMQEIIDKEQEKLEEQKQFYENEVRNNNDVEHEAQQLNLLNSKMRRELNELTQYLLLLSNQADSLRRTMIRAAHQLQKERGRRKNLSDEIENKEKKIMEFRANLDLLRTRSENLKKTTVSADERTKHLEKLIDYEQKQQRASQIDVEMLQNNYFRVQHELQVQFNVGKMKDLDIYGVTNNINHLRKHNEDQRKALAKRKEDAYELDYKIDEVQRKILINENVIHNEDTEVLEARLIELENKMGEHAEIKNLLKDQVNKIRDDMRRLTTAIVADQSQLGLLKDKLQSQNLSFEGGQKQLQALKNSIQENQVEENILRLRVDQLNKAMKKEEKSIYTMQKFKLTLEQATQERIIEIETNKDILLAKRRNLNEDRGRLKCDIVERRIRLEQFKKKYDIILTSLGKDEDGQPLSVTYFKIKNAQEKFLLQQEGDELDTKIKKAEKEILAMENTLKVVNLTNAAFKQSLGAVEDEGKEMHEMKMLENQMLLVNDVLRENRKKVTAKRQELEEVQAILSDLEIKRNQAKERLLDLEDEYLKTEKDMGVKDEKLKRAEHCLKLVEKKINRKEKELYDRDLEIRQLKEANAHVMQRLIEMSIRYQEMAPLITRYTIEYDVKLPDKRTLSTSSNLTESTRSTPTCSKEKDLPDVKSSKSDSSSRGSSIAKIELTFQV</sequence>
<comment type="similarity">
    <text evidence="1">Belongs to the CCDC39 family.</text>
</comment>
<evidence type="ECO:0000256" key="5">
    <source>
        <dbReference type="SAM" id="Coils"/>
    </source>
</evidence>
<feature type="compositionally biased region" description="Low complexity" evidence="6">
    <location>
        <begin position="872"/>
        <end position="885"/>
    </location>
</feature>
<comment type="caution">
    <text evidence="7">The sequence shown here is derived from an EMBL/GenBank/DDBJ whole genome shotgun (WGS) entry which is preliminary data.</text>
</comment>
<keyword evidence="3 5" id="KW-0175">Coiled coil</keyword>
<dbReference type="PANTHER" id="PTHR18962:SF0">
    <property type="entry name" value="COILED-COIL DOMAIN-CONTAINING PROTEIN 39"/>
    <property type="match status" value="1"/>
</dbReference>
<dbReference type="GO" id="GO:0005930">
    <property type="term" value="C:axoneme"/>
    <property type="evidence" value="ECO:0007669"/>
    <property type="project" value="InterPro"/>
</dbReference>
<evidence type="ECO:0000256" key="3">
    <source>
        <dbReference type="ARBA" id="ARBA00023054"/>
    </source>
</evidence>
<name>A0A8J6HJ43_TENMO</name>
<organism evidence="7 8">
    <name type="scientific">Tenebrio molitor</name>
    <name type="common">Yellow mealworm beetle</name>
    <dbReference type="NCBI Taxonomy" id="7067"/>
    <lineage>
        <taxon>Eukaryota</taxon>
        <taxon>Metazoa</taxon>
        <taxon>Ecdysozoa</taxon>
        <taxon>Arthropoda</taxon>
        <taxon>Hexapoda</taxon>
        <taxon>Insecta</taxon>
        <taxon>Pterygota</taxon>
        <taxon>Neoptera</taxon>
        <taxon>Endopterygota</taxon>
        <taxon>Coleoptera</taxon>
        <taxon>Polyphaga</taxon>
        <taxon>Cucujiformia</taxon>
        <taxon>Tenebrionidae</taxon>
        <taxon>Tenebrio</taxon>
    </lineage>
</organism>
<evidence type="ECO:0000256" key="4">
    <source>
        <dbReference type="ARBA" id="ARBA00045182"/>
    </source>
</evidence>
<feature type="coiled-coil region" evidence="5">
    <location>
        <begin position="740"/>
        <end position="819"/>
    </location>
</feature>
<feature type="coiled-coil region" evidence="5">
    <location>
        <begin position="167"/>
        <end position="194"/>
    </location>
</feature>
<evidence type="ECO:0000256" key="6">
    <source>
        <dbReference type="SAM" id="MobiDB-lite"/>
    </source>
</evidence>
<reference evidence="7" key="1">
    <citation type="journal article" date="2020" name="J Insects Food Feed">
        <title>The yellow mealworm (Tenebrio molitor) genome: a resource for the emerging insects as food and feed industry.</title>
        <authorList>
            <person name="Eriksson T."/>
            <person name="Andere A."/>
            <person name="Kelstrup H."/>
            <person name="Emery V."/>
            <person name="Picard C."/>
        </authorList>
    </citation>
    <scope>NUCLEOTIDE SEQUENCE</scope>
    <source>
        <strain evidence="7">Stoneville</strain>
        <tissue evidence="7">Whole head</tissue>
    </source>
</reference>
<dbReference type="InterPro" id="IPR033290">
    <property type="entry name" value="CCDC39"/>
</dbReference>
<dbReference type="PANTHER" id="PTHR18962">
    <property type="entry name" value="COILED-COIL DOMAIN-CONTAINING PROTEIN 39"/>
    <property type="match status" value="1"/>
</dbReference>
<reference evidence="7" key="2">
    <citation type="submission" date="2021-08" db="EMBL/GenBank/DDBJ databases">
        <authorList>
            <person name="Eriksson T."/>
        </authorList>
    </citation>
    <scope>NUCLEOTIDE SEQUENCE</scope>
    <source>
        <strain evidence="7">Stoneville</strain>
        <tissue evidence="7">Whole head</tissue>
    </source>
</reference>
<feature type="coiled-coil region" evidence="5">
    <location>
        <begin position="244"/>
        <end position="369"/>
    </location>
</feature>
<feature type="coiled-coil region" evidence="5">
    <location>
        <begin position="20"/>
        <end position="47"/>
    </location>
</feature>
<dbReference type="GO" id="GO:0036159">
    <property type="term" value="P:inner dynein arm assembly"/>
    <property type="evidence" value="ECO:0007669"/>
    <property type="project" value="InterPro"/>
</dbReference>
<feature type="region of interest" description="Disordered" evidence="6">
    <location>
        <begin position="872"/>
        <end position="910"/>
    </location>
</feature>
<accession>A0A8J6HJ43</accession>
<keyword evidence="8" id="KW-1185">Reference proteome</keyword>
<gene>
    <name evidence="7" type="ORF">GEV33_007758</name>
</gene>
<dbReference type="AlphaFoldDB" id="A0A8J6HJ43"/>
<dbReference type="GO" id="GO:0060285">
    <property type="term" value="P:cilium-dependent cell motility"/>
    <property type="evidence" value="ECO:0007669"/>
    <property type="project" value="TreeGrafter"/>
</dbReference>
<evidence type="ECO:0000313" key="8">
    <source>
        <dbReference type="Proteomes" id="UP000719412"/>
    </source>
</evidence>
<evidence type="ECO:0000313" key="7">
    <source>
        <dbReference type="EMBL" id="KAH0815036.1"/>
    </source>
</evidence>
<feature type="coiled-coil region" evidence="5">
    <location>
        <begin position="674"/>
        <end position="708"/>
    </location>
</feature>
<dbReference type="GO" id="GO:0060287">
    <property type="term" value="P:epithelial cilium movement involved in determination of left/right asymmetry"/>
    <property type="evidence" value="ECO:0007669"/>
    <property type="project" value="TreeGrafter"/>
</dbReference>
<evidence type="ECO:0000256" key="1">
    <source>
        <dbReference type="ARBA" id="ARBA00005805"/>
    </source>
</evidence>
<evidence type="ECO:0000256" key="2">
    <source>
        <dbReference type="ARBA" id="ARBA00016725"/>
    </source>
</evidence>